<comment type="caution">
    <text evidence="12">The sequence shown here is derived from an EMBL/GenBank/DDBJ whole genome shotgun (WGS) entry which is preliminary data.</text>
</comment>
<dbReference type="Pfam" id="PF00893">
    <property type="entry name" value="Multi_Drug_Res"/>
    <property type="match status" value="1"/>
</dbReference>
<evidence type="ECO:0000313" key="12">
    <source>
        <dbReference type="EMBL" id="OAT37557.1"/>
    </source>
</evidence>
<dbReference type="PATRIC" id="fig|1354337.4.peg.344"/>
<name>A0A198GJE0_9GAMM</name>
<feature type="transmembrane region" description="Helical" evidence="11">
    <location>
        <begin position="78"/>
        <end position="97"/>
    </location>
</feature>
<evidence type="ECO:0000256" key="6">
    <source>
        <dbReference type="ARBA" id="ARBA00023136"/>
    </source>
</evidence>
<feature type="transmembrane region" description="Helical" evidence="11">
    <location>
        <begin position="53"/>
        <end position="72"/>
    </location>
</feature>
<dbReference type="InterPro" id="IPR037185">
    <property type="entry name" value="EmrE-like"/>
</dbReference>
<evidence type="ECO:0000256" key="2">
    <source>
        <dbReference type="ARBA" id="ARBA00022448"/>
    </source>
</evidence>
<evidence type="ECO:0000256" key="3">
    <source>
        <dbReference type="ARBA" id="ARBA00022475"/>
    </source>
</evidence>
<keyword evidence="2" id="KW-0813">Transport</keyword>
<evidence type="ECO:0000256" key="8">
    <source>
        <dbReference type="ARBA" id="ARBA00038151"/>
    </source>
</evidence>
<comment type="subcellular location">
    <subcellularLocation>
        <location evidence="1 10">Cell membrane</location>
        <topology evidence="1 10">Multi-pass membrane protein</topology>
    </subcellularLocation>
</comment>
<dbReference type="GO" id="GO:1990961">
    <property type="term" value="P:xenobiotic detoxification by transmembrane export across the plasma membrane"/>
    <property type="evidence" value="ECO:0007669"/>
    <property type="project" value="UniProtKB-ARBA"/>
</dbReference>
<evidence type="ECO:0000256" key="7">
    <source>
        <dbReference type="ARBA" id="ARBA00037615"/>
    </source>
</evidence>
<evidence type="ECO:0000256" key="1">
    <source>
        <dbReference type="ARBA" id="ARBA00004651"/>
    </source>
</evidence>
<comment type="function">
    <text evidence="7">Guanidinium ion exporter. Couples guanidinium export to the proton motive force, exchanging one guanidinium ion for two protons.</text>
</comment>
<sequence length="103" mass="11009">MLAIVSEVVATTMLKASDGFSRLYPSIVVVIGYCFSFWALSQVVKVMPLGIAYAIWSGLGIVLVSIAAVFLYQQKLDMPAIIGLILIIAGVLVINLLSKSAPH</sequence>
<dbReference type="Gene3D" id="1.10.3730.20">
    <property type="match status" value="1"/>
</dbReference>
<dbReference type="GO" id="GO:0015220">
    <property type="term" value="F:choline transmembrane transporter activity"/>
    <property type="evidence" value="ECO:0007669"/>
    <property type="project" value="TreeGrafter"/>
</dbReference>
<keyword evidence="3" id="KW-1003">Cell membrane</keyword>
<keyword evidence="6 11" id="KW-0472">Membrane</keyword>
<dbReference type="GO" id="GO:0015199">
    <property type="term" value="F:amino-acid betaine transmembrane transporter activity"/>
    <property type="evidence" value="ECO:0007669"/>
    <property type="project" value="TreeGrafter"/>
</dbReference>
<dbReference type="PANTHER" id="PTHR30561">
    <property type="entry name" value="SMR FAMILY PROTON-DEPENDENT DRUG EFFLUX TRANSPORTER SUGE"/>
    <property type="match status" value="1"/>
</dbReference>
<feature type="transmembrane region" description="Helical" evidence="11">
    <location>
        <begin position="23"/>
        <end position="41"/>
    </location>
</feature>
<dbReference type="STRING" id="1354337.M983_0333"/>
<evidence type="ECO:0000313" key="13">
    <source>
        <dbReference type="Proteomes" id="UP000094023"/>
    </source>
</evidence>
<comment type="similarity">
    <text evidence="8">Belongs to the drug/metabolite transporter (DMT) superfamily. Small multidrug resistance (SMR) (TC 2.A.7.1) family. Gdx/SugE subfamily.</text>
</comment>
<protein>
    <recommendedName>
        <fullName evidence="9">Guanidinium exporter</fullName>
    </recommendedName>
</protein>
<dbReference type="GO" id="GO:0031460">
    <property type="term" value="P:glycine betaine transport"/>
    <property type="evidence" value="ECO:0007669"/>
    <property type="project" value="TreeGrafter"/>
</dbReference>
<dbReference type="FunFam" id="1.10.3730.20:FF:000001">
    <property type="entry name" value="Quaternary ammonium compound resistance transporter SugE"/>
    <property type="match status" value="1"/>
</dbReference>
<evidence type="ECO:0000256" key="4">
    <source>
        <dbReference type="ARBA" id="ARBA00022692"/>
    </source>
</evidence>
<reference evidence="12 13" key="1">
    <citation type="submission" date="2016-04" db="EMBL/GenBank/DDBJ databases">
        <title>ATOL: Assembling a taxonomically balanced genome-scale reconstruction of the evolutionary history of the Enterobacteriaceae.</title>
        <authorList>
            <person name="Plunkett G.III."/>
            <person name="Neeno-Eckwall E.C."/>
            <person name="Glasner J.D."/>
            <person name="Perna N.T."/>
        </authorList>
    </citation>
    <scope>NUCLEOTIDE SEQUENCE [LARGE SCALE GENOMIC DNA]</scope>
    <source>
        <strain evidence="12 13">ATCC 19692</strain>
    </source>
</reference>
<keyword evidence="13" id="KW-1185">Reference proteome</keyword>
<dbReference type="InterPro" id="IPR045324">
    <property type="entry name" value="Small_multidrug_res"/>
</dbReference>
<evidence type="ECO:0000256" key="5">
    <source>
        <dbReference type="ARBA" id="ARBA00022989"/>
    </source>
</evidence>
<dbReference type="GO" id="GO:0015297">
    <property type="term" value="F:antiporter activity"/>
    <property type="evidence" value="ECO:0007669"/>
    <property type="project" value="TreeGrafter"/>
</dbReference>
<dbReference type="GO" id="GO:0005886">
    <property type="term" value="C:plasma membrane"/>
    <property type="evidence" value="ECO:0007669"/>
    <property type="project" value="UniProtKB-SubCell"/>
</dbReference>
<evidence type="ECO:0000256" key="10">
    <source>
        <dbReference type="RuleBase" id="RU003942"/>
    </source>
</evidence>
<dbReference type="PANTHER" id="PTHR30561:SF1">
    <property type="entry name" value="MULTIDRUG TRANSPORTER EMRE"/>
    <property type="match status" value="1"/>
</dbReference>
<dbReference type="SUPFAM" id="SSF103481">
    <property type="entry name" value="Multidrug resistance efflux transporter EmrE"/>
    <property type="match status" value="1"/>
</dbReference>
<evidence type="ECO:0000256" key="9">
    <source>
        <dbReference type="ARBA" id="ARBA00039168"/>
    </source>
</evidence>
<dbReference type="InterPro" id="IPR000390">
    <property type="entry name" value="Small_drug/metabolite_transptr"/>
</dbReference>
<dbReference type="EMBL" id="LXEN01000014">
    <property type="protein sequence ID" value="OAT37557.1"/>
    <property type="molecule type" value="Genomic_DNA"/>
</dbReference>
<evidence type="ECO:0000256" key="11">
    <source>
        <dbReference type="SAM" id="Phobius"/>
    </source>
</evidence>
<keyword evidence="5 11" id="KW-1133">Transmembrane helix</keyword>
<proteinExistence type="inferred from homology"/>
<organism evidence="12 13">
    <name type="scientific">Proteus myxofaciens ATCC 19692</name>
    <dbReference type="NCBI Taxonomy" id="1354337"/>
    <lineage>
        <taxon>Bacteria</taxon>
        <taxon>Pseudomonadati</taxon>
        <taxon>Pseudomonadota</taxon>
        <taxon>Gammaproteobacteria</taxon>
        <taxon>Enterobacterales</taxon>
        <taxon>Morganellaceae</taxon>
        <taxon>Proteus</taxon>
    </lineage>
</organism>
<dbReference type="AlphaFoldDB" id="A0A198GJE0"/>
<accession>A0A198GJE0</accession>
<keyword evidence="4 10" id="KW-0812">Transmembrane</keyword>
<dbReference type="Proteomes" id="UP000094023">
    <property type="component" value="Unassembled WGS sequence"/>
</dbReference>
<gene>
    <name evidence="12" type="ORF">M983_0333</name>
</gene>